<evidence type="ECO:0000313" key="3">
    <source>
        <dbReference type="Proteomes" id="UP000675554"/>
    </source>
</evidence>
<proteinExistence type="predicted"/>
<dbReference type="InterPro" id="IPR057666">
    <property type="entry name" value="DrpA_SLOG"/>
</dbReference>
<dbReference type="EMBL" id="JAGSMN010000357">
    <property type="protein sequence ID" value="MBR7674564.1"/>
    <property type="molecule type" value="Genomic_DNA"/>
</dbReference>
<dbReference type="SUPFAM" id="SSF102405">
    <property type="entry name" value="MCP/YpsA-like"/>
    <property type="match status" value="1"/>
</dbReference>
<sequence length="149" mass="16355">MRTVAITGTRSTGHRALDEYGNLFASYLGPFAEGAHFYIGGAKGIDSMSLLWLAGNSEADITIVVPGTVDEQPAEARQAISRSRDRIKETVELGASELRTAAFHARNRYMVDRASMVIGFPHRDDEKSGTWQTLDYTSQLGKPRLIVPV</sequence>
<comment type="caution">
    <text evidence="2">The sequence shown here is derived from an EMBL/GenBank/DDBJ whole genome shotgun (WGS) entry which is preliminary data.</text>
</comment>
<dbReference type="Proteomes" id="UP000675554">
    <property type="component" value="Unassembled WGS sequence"/>
</dbReference>
<dbReference type="Pfam" id="PF02481">
    <property type="entry name" value="DNA_processg_A"/>
    <property type="match status" value="1"/>
</dbReference>
<dbReference type="AlphaFoldDB" id="A0A8T4IZ51"/>
<accession>A0A8T4IZ51</accession>
<organism evidence="2 3">
    <name type="scientific">Streptomyces daliensis</name>
    <dbReference type="NCBI Taxonomy" id="299421"/>
    <lineage>
        <taxon>Bacteria</taxon>
        <taxon>Bacillati</taxon>
        <taxon>Actinomycetota</taxon>
        <taxon>Actinomycetes</taxon>
        <taxon>Kitasatosporales</taxon>
        <taxon>Streptomycetaceae</taxon>
        <taxon>Streptomyces</taxon>
    </lineage>
</organism>
<gene>
    <name evidence="2" type="ORF">KDA82_16370</name>
</gene>
<name>A0A8T4IZ51_9ACTN</name>
<keyword evidence="3" id="KW-1185">Reference proteome</keyword>
<evidence type="ECO:0000259" key="1">
    <source>
        <dbReference type="Pfam" id="PF02481"/>
    </source>
</evidence>
<evidence type="ECO:0000313" key="2">
    <source>
        <dbReference type="EMBL" id="MBR7674564.1"/>
    </source>
</evidence>
<dbReference type="Gene3D" id="3.40.50.450">
    <property type="match status" value="1"/>
</dbReference>
<feature type="domain" description="Smf/DprA SLOG" evidence="1">
    <location>
        <begin position="3"/>
        <end position="148"/>
    </location>
</feature>
<reference evidence="2" key="1">
    <citation type="submission" date="2021-04" db="EMBL/GenBank/DDBJ databases">
        <title>Sequencing of actinobacteria type strains.</title>
        <authorList>
            <person name="Nguyen G.-S."/>
            <person name="Wentzel A."/>
        </authorList>
    </citation>
    <scope>NUCLEOTIDE SEQUENCE</scope>
    <source>
        <strain evidence="2">DSM 42095</strain>
    </source>
</reference>
<protein>
    <recommendedName>
        <fullName evidence="1">Smf/DprA SLOG domain-containing protein</fullName>
    </recommendedName>
</protein>